<evidence type="ECO:0008006" key="9">
    <source>
        <dbReference type="Google" id="ProtNLM"/>
    </source>
</evidence>
<evidence type="ECO:0000256" key="2">
    <source>
        <dbReference type="ARBA" id="ARBA00006175"/>
    </source>
</evidence>
<keyword evidence="4 6" id="KW-1133">Transmembrane helix</keyword>
<dbReference type="GO" id="GO:0015250">
    <property type="term" value="F:water channel activity"/>
    <property type="evidence" value="ECO:0007669"/>
    <property type="project" value="TreeGrafter"/>
</dbReference>
<dbReference type="InterPro" id="IPR023271">
    <property type="entry name" value="Aquaporin-like"/>
</dbReference>
<comment type="similarity">
    <text evidence="2">Belongs to the MIP/aquaporin (TC 1.A.8) family.</text>
</comment>
<feature type="transmembrane region" description="Helical" evidence="6">
    <location>
        <begin position="173"/>
        <end position="192"/>
    </location>
</feature>
<dbReference type="OrthoDB" id="3222at2759"/>
<dbReference type="Proteomes" id="UP000800200">
    <property type="component" value="Unassembled WGS sequence"/>
</dbReference>
<evidence type="ECO:0000256" key="5">
    <source>
        <dbReference type="ARBA" id="ARBA00023136"/>
    </source>
</evidence>
<feature type="transmembrane region" description="Helical" evidence="6">
    <location>
        <begin position="20"/>
        <end position="44"/>
    </location>
</feature>
<evidence type="ECO:0000313" key="7">
    <source>
        <dbReference type="EMBL" id="KAF2186184.1"/>
    </source>
</evidence>
<feature type="transmembrane region" description="Helical" evidence="6">
    <location>
        <begin position="131"/>
        <end position="153"/>
    </location>
</feature>
<evidence type="ECO:0000313" key="8">
    <source>
        <dbReference type="Proteomes" id="UP000800200"/>
    </source>
</evidence>
<evidence type="ECO:0000256" key="6">
    <source>
        <dbReference type="SAM" id="Phobius"/>
    </source>
</evidence>
<reference evidence="7" key="1">
    <citation type="journal article" date="2020" name="Stud. Mycol.">
        <title>101 Dothideomycetes genomes: a test case for predicting lifestyles and emergence of pathogens.</title>
        <authorList>
            <person name="Haridas S."/>
            <person name="Albert R."/>
            <person name="Binder M."/>
            <person name="Bloem J."/>
            <person name="Labutti K."/>
            <person name="Salamov A."/>
            <person name="Andreopoulos B."/>
            <person name="Baker S."/>
            <person name="Barry K."/>
            <person name="Bills G."/>
            <person name="Bluhm B."/>
            <person name="Cannon C."/>
            <person name="Castanera R."/>
            <person name="Culley D."/>
            <person name="Daum C."/>
            <person name="Ezra D."/>
            <person name="Gonzalez J."/>
            <person name="Henrissat B."/>
            <person name="Kuo A."/>
            <person name="Liang C."/>
            <person name="Lipzen A."/>
            <person name="Lutzoni F."/>
            <person name="Magnuson J."/>
            <person name="Mondo S."/>
            <person name="Nolan M."/>
            <person name="Ohm R."/>
            <person name="Pangilinan J."/>
            <person name="Park H.-J."/>
            <person name="Ramirez L."/>
            <person name="Alfaro M."/>
            <person name="Sun H."/>
            <person name="Tritt A."/>
            <person name="Yoshinaga Y."/>
            <person name="Zwiers L.-H."/>
            <person name="Turgeon B."/>
            <person name="Goodwin S."/>
            <person name="Spatafora J."/>
            <person name="Crous P."/>
            <person name="Grigoriev I."/>
        </authorList>
    </citation>
    <scope>NUCLEOTIDE SEQUENCE</scope>
    <source>
        <strain evidence="7">CBS 207.26</strain>
    </source>
</reference>
<protein>
    <recommendedName>
        <fullName evidence="9">Aquaporin-like protein</fullName>
    </recommendedName>
</protein>
<dbReference type="PANTHER" id="PTHR19139">
    <property type="entry name" value="AQUAPORIN TRANSPORTER"/>
    <property type="match status" value="1"/>
</dbReference>
<dbReference type="Gene3D" id="1.20.1080.10">
    <property type="entry name" value="Glycerol uptake facilitator protein"/>
    <property type="match status" value="2"/>
</dbReference>
<evidence type="ECO:0000256" key="3">
    <source>
        <dbReference type="ARBA" id="ARBA00022692"/>
    </source>
</evidence>
<dbReference type="EMBL" id="ML994630">
    <property type="protein sequence ID" value="KAF2186184.1"/>
    <property type="molecule type" value="Genomic_DNA"/>
</dbReference>
<comment type="subcellular location">
    <subcellularLocation>
        <location evidence="1">Membrane</location>
        <topology evidence="1">Multi-pass membrane protein</topology>
    </subcellularLocation>
</comment>
<accession>A0A6A6E309</accession>
<dbReference type="GO" id="GO:0005886">
    <property type="term" value="C:plasma membrane"/>
    <property type="evidence" value="ECO:0007669"/>
    <property type="project" value="TreeGrafter"/>
</dbReference>
<proteinExistence type="inferred from homology"/>
<dbReference type="PANTHER" id="PTHR19139:SF199">
    <property type="entry name" value="MIP17260P"/>
    <property type="match status" value="1"/>
</dbReference>
<dbReference type="SUPFAM" id="SSF81338">
    <property type="entry name" value="Aquaporin-like"/>
    <property type="match status" value="1"/>
</dbReference>
<organism evidence="7 8">
    <name type="scientific">Zopfia rhizophila CBS 207.26</name>
    <dbReference type="NCBI Taxonomy" id="1314779"/>
    <lineage>
        <taxon>Eukaryota</taxon>
        <taxon>Fungi</taxon>
        <taxon>Dikarya</taxon>
        <taxon>Ascomycota</taxon>
        <taxon>Pezizomycotina</taxon>
        <taxon>Dothideomycetes</taxon>
        <taxon>Dothideomycetes incertae sedis</taxon>
        <taxon>Zopfiaceae</taxon>
        <taxon>Zopfia</taxon>
    </lineage>
</organism>
<dbReference type="AlphaFoldDB" id="A0A6A6E309"/>
<name>A0A6A6E309_9PEZI</name>
<dbReference type="InterPro" id="IPR034294">
    <property type="entry name" value="Aquaporin_transptr"/>
</dbReference>
<evidence type="ECO:0000256" key="4">
    <source>
        <dbReference type="ARBA" id="ARBA00022989"/>
    </source>
</evidence>
<keyword evidence="8" id="KW-1185">Reference proteome</keyword>
<evidence type="ECO:0000256" key="1">
    <source>
        <dbReference type="ARBA" id="ARBA00004141"/>
    </source>
</evidence>
<gene>
    <name evidence="7" type="ORF">K469DRAFT_776118</name>
</gene>
<keyword evidence="5 6" id="KW-0472">Membrane</keyword>
<sequence length="214" mass="23260">MDAHFIAATTESTGTLLVLFFAQTNIFIALVYGLSLLVNMWAFLRISGGLFNPAVSISNTSEERGRCSDDQYVTLGLCISGTLPWNLVGFLFPPQILAGMSAAGLVSCMFPGDIADANTTLSPGTIKKSKYTFISLVGMGMSLFGAMIGGVYYTGSSLNSTCSFRFRSRKHEFPGLPTVSWAAVAAGYYRFVKYFYYEEANQGQDSANNGYRHD</sequence>
<keyword evidence="3 6" id="KW-0812">Transmembrane</keyword>